<proteinExistence type="predicted"/>
<feature type="region of interest" description="Disordered" evidence="1">
    <location>
        <begin position="540"/>
        <end position="586"/>
    </location>
</feature>
<keyword evidence="3" id="KW-1185">Reference proteome</keyword>
<organism evidence="2 3">
    <name type="scientific">Blattamonas nauphoetae</name>
    <dbReference type="NCBI Taxonomy" id="2049346"/>
    <lineage>
        <taxon>Eukaryota</taxon>
        <taxon>Metamonada</taxon>
        <taxon>Preaxostyla</taxon>
        <taxon>Oxymonadida</taxon>
        <taxon>Blattamonas</taxon>
    </lineage>
</organism>
<protein>
    <submittedName>
        <fullName evidence="2">Uncharacterized protein</fullName>
    </submittedName>
</protein>
<dbReference type="Proteomes" id="UP001281761">
    <property type="component" value="Unassembled WGS sequence"/>
</dbReference>
<evidence type="ECO:0000256" key="1">
    <source>
        <dbReference type="SAM" id="MobiDB-lite"/>
    </source>
</evidence>
<gene>
    <name evidence="2" type="ORF">BLNAU_14441</name>
</gene>
<name>A0ABQ9XKG1_9EUKA</name>
<feature type="compositionally biased region" description="Polar residues" evidence="1">
    <location>
        <begin position="547"/>
        <end position="558"/>
    </location>
</feature>
<dbReference type="EMBL" id="JARBJD010000132">
    <property type="protein sequence ID" value="KAK2950635.1"/>
    <property type="molecule type" value="Genomic_DNA"/>
</dbReference>
<comment type="caution">
    <text evidence="2">The sequence shown here is derived from an EMBL/GenBank/DDBJ whole genome shotgun (WGS) entry which is preliminary data.</text>
</comment>
<sequence length="586" mass="64217">MLVPFFVFTLIYAHHPPIDLFDQLYYRQSSHYSESSVSLRNETFLAKDLKLTNTILSLSGSLFSRLVSDDKSSFMFDLSNATFSSNTLHFQPSHNQPIALISSDSHLLFHLCTISQEASTNSTFISNGGSLTLSSIRLDILGQAALVAPIISSTNEESRISLSGVDFGSISLRMDTPFLTSGPSSTVHLSASRFRNISTSLLSKAPSHQYSSNHVSSLVVVTTTMEHSEMPYQGALTDFGRAESLLVLNSSFLHLRNGQTYNDRIELTTSATYTNDVFINIVAPVEPVDPAEPVEPVDPAEPVDPVEPVVTSGGAIHCTGGTLTLEKCHFENVSSGTMGDGGAVFSSGDEVKADHFREMLFNDRAMLRRIQRRQPQHSPTREWRRRALYIHLKEGHHIVDSLFQDCTAPSFGGGIFVDNAADPKILPYYFKFAFCMFIGTKGQNDETTIPDFFKGKNADGKSRVEGVATDSISGETHNIRFGKASNQNLDNKFLAQNPIVSITGSDSPTCGSEESPCRTVSNAGLFIKTGYTIRVQEGDFKTEGSNDENNVLSPLAKSQSKDKANAKATQERRLNSRHPLTALRSS</sequence>
<reference evidence="2 3" key="1">
    <citation type="journal article" date="2022" name="bioRxiv">
        <title>Genomics of Preaxostyla Flagellates Illuminates Evolutionary Transitions and the Path Towards Mitochondrial Loss.</title>
        <authorList>
            <person name="Novak L.V.F."/>
            <person name="Treitli S.C."/>
            <person name="Pyrih J."/>
            <person name="Halakuc P."/>
            <person name="Pipaliya S.V."/>
            <person name="Vacek V."/>
            <person name="Brzon O."/>
            <person name="Soukal P."/>
            <person name="Eme L."/>
            <person name="Dacks J.B."/>
            <person name="Karnkowska A."/>
            <person name="Elias M."/>
            <person name="Hampl V."/>
        </authorList>
    </citation>
    <scope>NUCLEOTIDE SEQUENCE [LARGE SCALE GENOMIC DNA]</scope>
    <source>
        <strain evidence="2">NAU3</strain>
        <tissue evidence="2">Gut</tissue>
    </source>
</reference>
<evidence type="ECO:0000313" key="3">
    <source>
        <dbReference type="Proteomes" id="UP001281761"/>
    </source>
</evidence>
<evidence type="ECO:0000313" key="2">
    <source>
        <dbReference type="EMBL" id="KAK2950635.1"/>
    </source>
</evidence>
<accession>A0ABQ9XKG1</accession>
<feature type="compositionally biased region" description="Basic and acidic residues" evidence="1">
    <location>
        <begin position="559"/>
        <end position="574"/>
    </location>
</feature>